<dbReference type="Pfam" id="PF20791">
    <property type="entry name" value="Acyl-ACP_TE_C"/>
    <property type="match status" value="1"/>
</dbReference>
<evidence type="ECO:0000256" key="10">
    <source>
        <dbReference type="ARBA" id="ARBA00023160"/>
    </source>
</evidence>
<accession>A0A124SCI2</accession>
<keyword evidence="5 11" id="KW-0934">Plastid</keyword>
<sequence>MPTITTTFRKPLMILDCKKKGLELVSDIGVGSLVKDGHELKGFVKLYHWELEHLFQISYRGDVIQIDTWISAFGKNGMSTNWMLCDCKTGDILMRASSTFVMINKETRRLSKIPLEVRAELEKYFVDTAPIIEEITSNFPKLDKNNVYVRNELTPRWSDLDANQHVNNLKYVGWILQDVPERILENYELASMTLKYCRECTMGSVVHAYTSILGNNNGGIAYYSHVDCQHQLQLDVAGGDGEIILEGRTRWRPKNTTTSFFHKGSKDDDDVDEES</sequence>
<evidence type="ECO:0000313" key="15">
    <source>
        <dbReference type="EMBL" id="KVH93851.1"/>
    </source>
</evidence>
<dbReference type="Proteomes" id="UP000243975">
    <property type="component" value="Unassembled WGS sequence"/>
</dbReference>
<dbReference type="Gene3D" id="3.10.129.10">
    <property type="entry name" value="Hotdog Thioesterase"/>
    <property type="match status" value="1"/>
</dbReference>
<name>A0A124SCI2_CYNCS</name>
<dbReference type="InterPro" id="IPR045023">
    <property type="entry name" value="FATA/B"/>
</dbReference>
<protein>
    <recommendedName>
        <fullName evidence="11">Acyl-[acyl-carrier-protein] hydrolase</fullName>
        <ecNumber evidence="11">3.1.2.-</ecNumber>
    </recommendedName>
</protein>
<dbReference type="AlphaFoldDB" id="A0A124SCI2"/>
<reference evidence="15 16" key="1">
    <citation type="journal article" date="2016" name="Sci. Rep.">
        <title>The genome sequence of the outbreeding globe artichoke constructed de novo incorporating a phase-aware low-pass sequencing strategy of F1 progeny.</title>
        <authorList>
            <person name="Scaglione D."/>
            <person name="Reyes-Chin-Wo S."/>
            <person name="Acquadro A."/>
            <person name="Froenicke L."/>
            <person name="Portis E."/>
            <person name="Beitel C."/>
            <person name="Tirone M."/>
            <person name="Mauro R."/>
            <person name="Lo Monaco A."/>
            <person name="Mauromicale G."/>
            <person name="Faccioli P."/>
            <person name="Cattivelli L."/>
            <person name="Rieseberg L."/>
            <person name="Michelmore R."/>
            <person name="Lanteri S."/>
        </authorList>
    </citation>
    <scope>NUCLEOTIDE SEQUENCE [LARGE SCALE GENOMIC DNA]</scope>
    <source>
        <strain evidence="15">2C</strain>
    </source>
</reference>
<dbReference type="InterPro" id="IPR002864">
    <property type="entry name" value="Acyl-ACP_thioesterase_NHD"/>
</dbReference>
<evidence type="ECO:0000256" key="8">
    <source>
        <dbReference type="ARBA" id="ARBA00022946"/>
    </source>
</evidence>
<evidence type="ECO:0000256" key="12">
    <source>
        <dbReference type="SAM" id="MobiDB-lite"/>
    </source>
</evidence>
<dbReference type="Pfam" id="PF01643">
    <property type="entry name" value="Acyl-ACP_TE"/>
    <property type="match status" value="1"/>
</dbReference>
<feature type="region of interest" description="Disordered" evidence="12">
    <location>
        <begin position="256"/>
        <end position="275"/>
    </location>
</feature>
<feature type="non-terminal residue" evidence="15">
    <location>
        <position position="1"/>
    </location>
</feature>
<keyword evidence="7 11" id="KW-0276">Fatty acid metabolism</keyword>
<dbReference type="SUPFAM" id="SSF54637">
    <property type="entry name" value="Thioesterase/thiol ester dehydrase-isomerase"/>
    <property type="match status" value="2"/>
</dbReference>
<dbReference type="GO" id="GO:0016297">
    <property type="term" value="F:fatty acyl-[ACP] hydrolase activity"/>
    <property type="evidence" value="ECO:0007669"/>
    <property type="project" value="InterPro"/>
</dbReference>
<dbReference type="EC" id="3.1.2.-" evidence="11"/>
<evidence type="ECO:0000256" key="3">
    <source>
        <dbReference type="ARBA" id="ARBA00022516"/>
    </source>
</evidence>
<dbReference type="EMBL" id="LEKV01004594">
    <property type="protein sequence ID" value="KVH93851.1"/>
    <property type="molecule type" value="Genomic_DNA"/>
</dbReference>
<evidence type="ECO:0000256" key="1">
    <source>
        <dbReference type="ARBA" id="ARBA00004229"/>
    </source>
</evidence>
<organism evidence="15 16">
    <name type="scientific">Cynara cardunculus var. scolymus</name>
    <name type="common">Globe artichoke</name>
    <name type="synonym">Cynara scolymus</name>
    <dbReference type="NCBI Taxonomy" id="59895"/>
    <lineage>
        <taxon>Eukaryota</taxon>
        <taxon>Viridiplantae</taxon>
        <taxon>Streptophyta</taxon>
        <taxon>Embryophyta</taxon>
        <taxon>Tracheophyta</taxon>
        <taxon>Spermatophyta</taxon>
        <taxon>Magnoliopsida</taxon>
        <taxon>eudicotyledons</taxon>
        <taxon>Gunneridae</taxon>
        <taxon>Pentapetalae</taxon>
        <taxon>asterids</taxon>
        <taxon>campanulids</taxon>
        <taxon>Asterales</taxon>
        <taxon>Asteraceae</taxon>
        <taxon>Carduoideae</taxon>
        <taxon>Cardueae</taxon>
        <taxon>Carduinae</taxon>
        <taxon>Cynara</taxon>
    </lineage>
</organism>
<dbReference type="PANTHER" id="PTHR31727">
    <property type="entry name" value="OLEOYL-ACYL CARRIER PROTEIN THIOESTERASE 1, CHLOROPLASTIC"/>
    <property type="match status" value="1"/>
</dbReference>
<dbReference type="STRING" id="59895.A0A124SCI2"/>
<keyword evidence="16" id="KW-1185">Reference proteome</keyword>
<keyword evidence="8" id="KW-0809">Transit peptide</keyword>
<keyword evidence="10 11" id="KW-0275">Fatty acid biosynthesis</keyword>
<evidence type="ECO:0000256" key="5">
    <source>
        <dbReference type="ARBA" id="ARBA00022640"/>
    </source>
</evidence>
<evidence type="ECO:0000256" key="7">
    <source>
        <dbReference type="ARBA" id="ARBA00022832"/>
    </source>
</evidence>
<dbReference type="GO" id="GO:0009507">
    <property type="term" value="C:chloroplast"/>
    <property type="evidence" value="ECO:0007669"/>
    <property type="project" value="UniProtKB-SubCell"/>
</dbReference>
<dbReference type="PANTHER" id="PTHR31727:SF13">
    <property type="entry name" value="ACYL-[ACYL-CARRIER-PROTEIN] HYDROLASE"/>
    <property type="match status" value="1"/>
</dbReference>
<evidence type="ECO:0000256" key="6">
    <source>
        <dbReference type="ARBA" id="ARBA00022801"/>
    </source>
</evidence>
<feature type="domain" description="Acyl-ACP thioesterase N-terminal hotdog" evidence="13">
    <location>
        <begin position="60"/>
        <end position="120"/>
    </location>
</feature>
<evidence type="ECO:0000259" key="14">
    <source>
        <dbReference type="Pfam" id="PF20791"/>
    </source>
</evidence>
<comment type="caution">
    <text evidence="15">The sequence shown here is derived from an EMBL/GenBank/DDBJ whole genome shotgun (WGS) entry which is preliminary data.</text>
</comment>
<gene>
    <name evidence="15" type="ORF">Ccrd_004093</name>
</gene>
<comment type="similarity">
    <text evidence="2 11">Belongs to the acyl-ACP thioesterase family.</text>
</comment>
<evidence type="ECO:0000256" key="11">
    <source>
        <dbReference type="RuleBase" id="RU363096"/>
    </source>
</evidence>
<keyword evidence="6 11" id="KW-0378">Hydrolase</keyword>
<keyword evidence="4 11" id="KW-0150">Chloroplast</keyword>
<evidence type="ECO:0000259" key="13">
    <source>
        <dbReference type="Pfam" id="PF01643"/>
    </source>
</evidence>
<comment type="function">
    <text evidence="11">Plays an essential role in chain termination during de novo fatty acid synthesis.</text>
</comment>
<comment type="subcellular location">
    <subcellularLocation>
        <location evidence="1 11">Plastid</location>
        <location evidence="1 11">Chloroplast</location>
    </subcellularLocation>
</comment>
<dbReference type="Gramene" id="KVH93851">
    <property type="protein sequence ID" value="KVH93851"/>
    <property type="gene ID" value="Ccrd_004093"/>
</dbReference>
<evidence type="ECO:0000256" key="2">
    <source>
        <dbReference type="ARBA" id="ARBA00006500"/>
    </source>
</evidence>
<evidence type="ECO:0000256" key="9">
    <source>
        <dbReference type="ARBA" id="ARBA00023098"/>
    </source>
</evidence>
<dbReference type="GO" id="GO:0000036">
    <property type="term" value="F:acyl carrier activity"/>
    <property type="evidence" value="ECO:0007669"/>
    <property type="project" value="TreeGrafter"/>
</dbReference>
<dbReference type="InterPro" id="IPR049427">
    <property type="entry name" value="Acyl-ACP_TE_C"/>
</dbReference>
<keyword evidence="9 11" id="KW-0443">Lipid metabolism</keyword>
<proteinExistence type="inferred from homology"/>
<dbReference type="InterPro" id="IPR029069">
    <property type="entry name" value="HotDog_dom_sf"/>
</dbReference>
<keyword evidence="3 11" id="KW-0444">Lipid biosynthesis</keyword>
<evidence type="ECO:0000313" key="16">
    <source>
        <dbReference type="Proteomes" id="UP000243975"/>
    </source>
</evidence>
<feature type="domain" description="Acyl-ACP thioesterase-like C-terminal" evidence="14">
    <location>
        <begin position="146"/>
        <end position="252"/>
    </location>
</feature>
<evidence type="ECO:0000256" key="4">
    <source>
        <dbReference type="ARBA" id="ARBA00022528"/>
    </source>
</evidence>